<organism evidence="2 3">
    <name type="scientific">Variovorax ginsengisoli</name>
    <dbReference type="NCBI Taxonomy" id="363844"/>
    <lineage>
        <taxon>Bacteria</taxon>
        <taxon>Pseudomonadati</taxon>
        <taxon>Pseudomonadota</taxon>
        <taxon>Betaproteobacteria</taxon>
        <taxon>Burkholderiales</taxon>
        <taxon>Comamonadaceae</taxon>
        <taxon>Variovorax</taxon>
    </lineage>
</organism>
<sequence>MELSSLFGSLNGAWMNDALIWVVAAVAGSIGLVALVNALDMFLDAEMH</sequence>
<evidence type="ECO:0000313" key="3">
    <source>
        <dbReference type="Proteomes" id="UP001226867"/>
    </source>
</evidence>
<accession>A0ABT9S7V7</accession>
<comment type="caution">
    <text evidence="2">The sequence shown here is derived from an EMBL/GenBank/DDBJ whole genome shotgun (WGS) entry which is preliminary data.</text>
</comment>
<dbReference type="EMBL" id="JAUSRO010000007">
    <property type="protein sequence ID" value="MDP9900433.1"/>
    <property type="molecule type" value="Genomic_DNA"/>
</dbReference>
<gene>
    <name evidence="2" type="ORF">J2W36_002696</name>
</gene>
<keyword evidence="1" id="KW-1133">Transmembrane helix</keyword>
<feature type="transmembrane region" description="Helical" evidence="1">
    <location>
        <begin position="20"/>
        <end position="43"/>
    </location>
</feature>
<keyword evidence="1" id="KW-0812">Transmembrane</keyword>
<evidence type="ECO:0000313" key="2">
    <source>
        <dbReference type="EMBL" id="MDP9900433.1"/>
    </source>
</evidence>
<name>A0ABT9S7V7_9BURK</name>
<dbReference type="RefSeq" id="WP_307690232.1">
    <property type="nucleotide sequence ID" value="NZ_JAUSRO010000007.1"/>
</dbReference>
<proteinExistence type="predicted"/>
<evidence type="ECO:0000256" key="1">
    <source>
        <dbReference type="SAM" id="Phobius"/>
    </source>
</evidence>
<dbReference type="Proteomes" id="UP001226867">
    <property type="component" value="Unassembled WGS sequence"/>
</dbReference>
<keyword evidence="1" id="KW-0472">Membrane</keyword>
<reference evidence="2 3" key="1">
    <citation type="submission" date="2023-07" db="EMBL/GenBank/DDBJ databases">
        <title>Sorghum-associated microbial communities from plants grown in Nebraska, USA.</title>
        <authorList>
            <person name="Schachtman D."/>
        </authorList>
    </citation>
    <scope>NUCLEOTIDE SEQUENCE [LARGE SCALE GENOMIC DNA]</scope>
    <source>
        <strain evidence="2 3">DS1607</strain>
    </source>
</reference>
<protein>
    <submittedName>
        <fullName evidence="2">Uncharacterized protein</fullName>
    </submittedName>
</protein>
<keyword evidence="3" id="KW-1185">Reference proteome</keyword>